<evidence type="ECO:0000256" key="8">
    <source>
        <dbReference type="SAM" id="Phobius"/>
    </source>
</evidence>
<comment type="subcellular location">
    <subcellularLocation>
        <location evidence="1">Cell inner membrane</location>
        <topology evidence="1">Multi-pass membrane protein</topology>
    </subcellularLocation>
</comment>
<keyword evidence="4" id="KW-0997">Cell inner membrane</keyword>
<dbReference type="Gene3D" id="1.20.1740.10">
    <property type="entry name" value="Amino acid/polyamine transporter I"/>
    <property type="match status" value="1"/>
</dbReference>
<reference evidence="10" key="1">
    <citation type="journal article" date="2018" name="Genome Announc.">
        <title>Draft Genome Sequence of the Nitrogen-Fixing and Hormogonia-Inducing Cyanobacterium Nostoc cycadae Strain WK-1, Isolated from the Coralloid Roots of Cycas revoluta.</title>
        <authorList>
            <person name="Kanesaki Y."/>
            <person name="Hirose M."/>
            <person name="Hirose Y."/>
            <person name="Fujisawa T."/>
            <person name="Nakamura Y."/>
            <person name="Watanabe S."/>
            <person name="Matsunaga S."/>
            <person name="Uchida H."/>
            <person name="Murakami A."/>
        </authorList>
    </citation>
    <scope>NUCLEOTIDE SEQUENCE [LARGE SCALE GENOMIC DNA]</scope>
    <source>
        <strain evidence="10">WK-1</strain>
    </source>
</reference>
<keyword evidence="6 8" id="KW-1133">Transmembrane helix</keyword>
<feature type="transmembrane region" description="Helical" evidence="8">
    <location>
        <begin position="372"/>
        <end position="391"/>
    </location>
</feature>
<sequence>MTTIKTAFQTHQEEVTRLFSHLQVEGNKLTHQPGSVLGSTALVAGTTVGAGILALPAVTLPSGIIPSTVLLIAVWLYTLVAGLLIAEVSINTMRLAGRPSVSLLAMIETALGLNGARMAGAAYLLLHYALLVAYITQGGEILMSAVSHLWGVQNSLPSWIGTTAFTLLFGSIMYLGRGKFIEKLNNFLVGIVLASFLGLLLLGFTQVKGVHLLFQNWSALSTAIPVMLVALFYHNIVPVVVTQLEGDSRKVRQSIIIGSAIPLLMFLAWNAVILGSVSSEMIYGKTIFDPIQVLRAGGGGELLGVLVSIFSEFAIATSFIGFVYGLLDFFQDIFATTQNKPASRLPLYSLVLLPPIGLGAVNPSIFFTALDFTGTFSISILGGIIPALATWKQRQQLQHSNHFVPGGKLTLILMIGIALGIILKEIFAV</sequence>
<keyword evidence="5 8" id="KW-0812">Transmembrane</keyword>
<feature type="transmembrane region" description="Helical" evidence="8">
    <location>
        <begin position="302"/>
        <end position="327"/>
    </location>
</feature>
<evidence type="ECO:0000256" key="2">
    <source>
        <dbReference type="ARBA" id="ARBA00022448"/>
    </source>
</evidence>
<accession>A0A2H6LQ48</accession>
<keyword evidence="2" id="KW-0813">Transport</keyword>
<keyword evidence="10" id="KW-1185">Reference proteome</keyword>
<dbReference type="InterPro" id="IPR018227">
    <property type="entry name" value="Amino_acid_transport_2"/>
</dbReference>
<evidence type="ECO:0000313" key="10">
    <source>
        <dbReference type="Proteomes" id="UP000236527"/>
    </source>
</evidence>
<comment type="caution">
    <text evidence="9">The sequence shown here is derived from an EMBL/GenBank/DDBJ whole genome shotgun (WGS) entry which is preliminary data.</text>
</comment>
<evidence type="ECO:0000256" key="4">
    <source>
        <dbReference type="ARBA" id="ARBA00022519"/>
    </source>
</evidence>
<gene>
    <name evidence="9" type="ORF">NCWK1_5126</name>
</gene>
<dbReference type="Proteomes" id="UP000236527">
    <property type="component" value="Unassembled WGS sequence"/>
</dbReference>
<feature type="transmembrane region" description="Helical" evidence="8">
    <location>
        <begin position="219"/>
        <end position="242"/>
    </location>
</feature>
<evidence type="ECO:0000256" key="6">
    <source>
        <dbReference type="ARBA" id="ARBA00022989"/>
    </source>
</evidence>
<feature type="transmembrane region" description="Helical" evidence="8">
    <location>
        <begin position="64"/>
        <end position="90"/>
    </location>
</feature>
<evidence type="ECO:0000256" key="3">
    <source>
        <dbReference type="ARBA" id="ARBA00022475"/>
    </source>
</evidence>
<keyword evidence="7 8" id="KW-0472">Membrane</keyword>
<evidence type="ECO:0000256" key="5">
    <source>
        <dbReference type="ARBA" id="ARBA00022692"/>
    </source>
</evidence>
<feature type="transmembrane region" description="Helical" evidence="8">
    <location>
        <begin position="403"/>
        <end position="423"/>
    </location>
</feature>
<dbReference type="Pfam" id="PF03222">
    <property type="entry name" value="Trp_Tyr_perm"/>
    <property type="match status" value="1"/>
</dbReference>
<feature type="transmembrane region" description="Helical" evidence="8">
    <location>
        <begin position="156"/>
        <end position="175"/>
    </location>
</feature>
<dbReference type="AlphaFoldDB" id="A0A2H6LQ48"/>
<organism evidence="9 10">
    <name type="scientific">Nostoc cycadae WK-1</name>
    <dbReference type="NCBI Taxonomy" id="1861711"/>
    <lineage>
        <taxon>Bacteria</taxon>
        <taxon>Bacillati</taxon>
        <taxon>Cyanobacteriota</taxon>
        <taxon>Cyanophyceae</taxon>
        <taxon>Nostocales</taxon>
        <taxon>Nostocaceae</taxon>
        <taxon>Nostoc</taxon>
    </lineage>
</organism>
<evidence type="ECO:0000256" key="1">
    <source>
        <dbReference type="ARBA" id="ARBA00004429"/>
    </source>
</evidence>
<keyword evidence="3" id="KW-1003">Cell membrane</keyword>
<protein>
    <submittedName>
        <fullName evidence="9">Amino acid permease</fullName>
    </submittedName>
</protein>
<dbReference type="RefSeq" id="WP_187308258.1">
    <property type="nucleotide sequence ID" value="NZ_DF978447.1"/>
</dbReference>
<feature type="transmembrane region" description="Helical" evidence="8">
    <location>
        <begin position="254"/>
        <end position="274"/>
    </location>
</feature>
<dbReference type="GO" id="GO:0003333">
    <property type="term" value="P:amino acid transmembrane transport"/>
    <property type="evidence" value="ECO:0007669"/>
    <property type="project" value="InterPro"/>
</dbReference>
<feature type="transmembrane region" description="Helical" evidence="8">
    <location>
        <begin position="347"/>
        <end position="366"/>
    </location>
</feature>
<feature type="transmembrane region" description="Helical" evidence="8">
    <location>
        <begin position="36"/>
        <end position="58"/>
    </location>
</feature>
<feature type="transmembrane region" description="Helical" evidence="8">
    <location>
        <begin position="111"/>
        <end position="136"/>
    </location>
</feature>
<dbReference type="PANTHER" id="PTHR32195">
    <property type="entry name" value="OS07G0662800 PROTEIN"/>
    <property type="match status" value="1"/>
</dbReference>
<evidence type="ECO:0000313" key="9">
    <source>
        <dbReference type="EMBL" id="GBE95340.1"/>
    </source>
</evidence>
<evidence type="ECO:0000256" key="7">
    <source>
        <dbReference type="ARBA" id="ARBA00023136"/>
    </source>
</evidence>
<dbReference type="GO" id="GO:0005886">
    <property type="term" value="C:plasma membrane"/>
    <property type="evidence" value="ECO:0007669"/>
    <property type="project" value="UniProtKB-SubCell"/>
</dbReference>
<name>A0A2H6LQ48_9NOSO</name>
<dbReference type="EMBL" id="BDGE01000103">
    <property type="protein sequence ID" value="GBE95340.1"/>
    <property type="molecule type" value="Genomic_DNA"/>
</dbReference>
<dbReference type="PANTHER" id="PTHR32195:SF26">
    <property type="entry name" value="TRYPTOPHAN OR TYROSINE TRANSPORTER PROTEIN"/>
    <property type="match status" value="1"/>
</dbReference>
<feature type="transmembrane region" description="Helical" evidence="8">
    <location>
        <begin position="187"/>
        <end position="207"/>
    </location>
</feature>
<proteinExistence type="predicted"/>